<dbReference type="Gene3D" id="3.30.70.100">
    <property type="match status" value="1"/>
</dbReference>
<dbReference type="AlphaFoldDB" id="A0A450SQX0"/>
<organism evidence="2">
    <name type="scientific">Candidatus Kentrum sp. FW</name>
    <dbReference type="NCBI Taxonomy" id="2126338"/>
    <lineage>
        <taxon>Bacteria</taxon>
        <taxon>Pseudomonadati</taxon>
        <taxon>Pseudomonadota</taxon>
        <taxon>Gammaproteobacteria</taxon>
        <taxon>Candidatus Kentrum</taxon>
    </lineage>
</organism>
<dbReference type="Pfam" id="PF00403">
    <property type="entry name" value="HMA"/>
    <property type="match status" value="1"/>
</dbReference>
<feature type="domain" description="HMA" evidence="1">
    <location>
        <begin position="1"/>
        <end position="65"/>
    </location>
</feature>
<sequence>MQYIIEVDNVKCQGCASTIREKTMATHNVEAVTVDIGTGTVTITSPSDSREAITETLRSLGYPRRASKV</sequence>
<gene>
    <name evidence="2" type="ORF">BECKFW1821A_GA0114235_10613</name>
</gene>
<name>A0A450SQX0_9GAMM</name>
<protein>
    <submittedName>
        <fullName evidence="2">Copper chaperone</fullName>
    </submittedName>
</protein>
<accession>A0A450SQX0</accession>
<reference evidence="2" key="1">
    <citation type="submission" date="2019-02" db="EMBL/GenBank/DDBJ databases">
        <authorList>
            <person name="Gruber-Vodicka R. H."/>
            <person name="Seah K. B. B."/>
        </authorList>
    </citation>
    <scope>NUCLEOTIDE SEQUENCE</scope>
    <source>
        <strain evidence="2">BECK_BZ15</strain>
    </source>
</reference>
<dbReference type="PROSITE" id="PS50846">
    <property type="entry name" value="HMA_2"/>
    <property type="match status" value="1"/>
</dbReference>
<dbReference type="GO" id="GO:0046872">
    <property type="term" value="F:metal ion binding"/>
    <property type="evidence" value="ECO:0007669"/>
    <property type="project" value="InterPro"/>
</dbReference>
<dbReference type="SUPFAM" id="SSF55008">
    <property type="entry name" value="HMA, heavy metal-associated domain"/>
    <property type="match status" value="1"/>
</dbReference>
<dbReference type="CDD" id="cd00371">
    <property type="entry name" value="HMA"/>
    <property type="match status" value="1"/>
</dbReference>
<dbReference type="InterPro" id="IPR036163">
    <property type="entry name" value="HMA_dom_sf"/>
</dbReference>
<evidence type="ECO:0000259" key="1">
    <source>
        <dbReference type="PROSITE" id="PS50846"/>
    </source>
</evidence>
<dbReference type="EMBL" id="CAADEW010000061">
    <property type="protein sequence ID" value="VFJ56423.1"/>
    <property type="molecule type" value="Genomic_DNA"/>
</dbReference>
<dbReference type="InterPro" id="IPR006121">
    <property type="entry name" value="HMA_dom"/>
</dbReference>
<evidence type="ECO:0000313" key="2">
    <source>
        <dbReference type="EMBL" id="VFJ56423.1"/>
    </source>
</evidence>
<proteinExistence type="predicted"/>